<dbReference type="PROSITE" id="PS50003">
    <property type="entry name" value="PH_DOMAIN"/>
    <property type="match status" value="1"/>
</dbReference>
<name>A0ABV0UGE8_9TELE</name>
<feature type="domain" description="PH" evidence="10">
    <location>
        <begin position="110"/>
        <end position="213"/>
    </location>
</feature>
<evidence type="ECO:0000256" key="9">
    <source>
        <dbReference type="SAM" id="MobiDB-lite"/>
    </source>
</evidence>
<keyword evidence="7" id="KW-0472">Membrane</keyword>
<keyword evidence="11" id="KW-0418">Kinase</keyword>
<comment type="caution">
    <text evidence="11">The sequence shown here is derived from an EMBL/GenBank/DDBJ whole genome shotgun (WGS) entry which is preliminary data.</text>
</comment>
<dbReference type="Gene3D" id="6.10.250.220">
    <property type="match status" value="1"/>
</dbReference>
<evidence type="ECO:0000256" key="5">
    <source>
        <dbReference type="ARBA" id="ARBA00022490"/>
    </source>
</evidence>
<dbReference type="InterPro" id="IPR011993">
    <property type="entry name" value="PH-like_dom_sf"/>
</dbReference>
<evidence type="ECO:0000259" key="10">
    <source>
        <dbReference type="PROSITE" id="PS50003"/>
    </source>
</evidence>
<proteinExistence type="predicted"/>
<dbReference type="InterPro" id="IPR001849">
    <property type="entry name" value="PH_domain"/>
</dbReference>
<dbReference type="Pfam" id="PF00169">
    <property type="entry name" value="PH"/>
    <property type="match status" value="1"/>
</dbReference>
<accession>A0ABV0UGE8</accession>
<gene>
    <name evidence="11" type="primary">SKAP1</name>
    <name evidence="11" type="ORF">ILYODFUR_000780</name>
</gene>
<reference evidence="11 12" key="1">
    <citation type="submission" date="2021-06" db="EMBL/GenBank/DDBJ databases">
        <authorList>
            <person name="Palmer J.M."/>
        </authorList>
    </citation>
    <scope>NUCLEOTIDE SEQUENCE [LARGE SCALE GENOMIC DNA]</scope>
    <source>
        <strain evidence="12">if_2019</strain>
        <tissue evidence="11">Muscle</tissue>
    </source>
</reference>
<evidence type="ECO:0000256" key="3">
    <source>
        <dbReference type="ARBA" id="ARBA00004496"/>
    </source>
</evidence>
<keyword evidence="8" id="KW-0539">Nucleus</keyword>
<dbReference type="EMBL" id="JAHRIQ010069545">
    <property type="protein sequence ID" value="MEQ2242827.1"/>
    <property type="molecule type" value="Genomic_DNA"/>
</dbReference>
<evidence type="ECO:0000256" key="2">
    <source>
        <dbReference type="ARBA" id="ARBA00004236"/>
    </source>
</evidence>
<dbReference type="SUPFAM" id="SSF50729">
    <property type="entry name" value="PH domain-like"/>
    <property type="match status" value="1"/>
</dbReference>
<evidence type="ECO:0000313" key="11">
    <source>
        <dbReference type="EMBL" id="MEQ2242827.1"/>
    </source>
</evidence>
<dbReference type="Gene3D" id="2.30.29.30">
    <property type="entry name" value="Pleckstrin-homology domain (PH domain)/Phosphotyrosine-binding domain (PTB)"/>
    <property type="match status" value="1"/>
</dbReference>
<keyword evidence="4" id="KW-1003">Cell membrane</keyword>
<dbReference type="Proteomes" id="UP001482620">
    <property type="component" value="Unassembled WGS sequence"/>
</dbReference>
<evidence type="ECO:0000256" key="1">
    <source>
        <dbReference type="ARBA" id="ARBA00004123"/>
    </source>
</evidence>
<keyword evidence="11" id="KW-0808">Transferase</keyword>
<evidence type="ECO:0000256" key="8">
    <source>
        <dbReference type="ARBA" id="ARBA00023242"/>
    </source>
</evidence>
<keyword evidence="5" id="KW-0963">Cytoplasm</keyword>
<dbReference type="InterPro" id="IPR037781">
    <property type="entry name" value="SKAP_fam"/>
</dbReference>
<organism evidence="11 12">
    <name type="scientific">Ilyodon furcidens</name>
    <name type="common">goldbreast splitfin</name>
    <dbReference type="NCBI Taxonomy" id="33524"/>
    <lineage>
        <taxon>Eukaryota</taxon>
        <taxon>Metazoa</taxon>
        <taxon>Chordata</taxon>
        <taxon>Craniata</taxon>
        <taxon>Vertebrata</taxon>
        <taxon>Euteleostomi</taxon>
        <taxon>Actinopterygii</taxon>
        <taxon>Neopterygii</taxon>
        <taxon>Teleostei</taxon>
        <taxon>Neoteleostei</taxon>
        <taxon>Acanthomorphata</taxon>
        <taxon>Ovalentaria</taxon>
        <taxon>Atherinomorphae</taxon>
        <taxon>Cyprinodontiformes</taxon>
        <taxon>Goodeidae</taxon>
        <taxon>Ilyodon</taxon>
    </lineage>
</organism>
<feature type="region of interest" description="Disordered" evidence="9">
    <location>
        <begin position="60"/>
        <end position="88"/>
    </location>
</feature>
<sequence>MGTIPNEIRRLLDDCELFVAEILQDENLSENAEETRQVLLNNFRVAHVRNPQEFPLRFDYRDEEGSDDNHSSSLGRSAPSDDASVSDYQDDGVPEYLGDIPAIGAQDLSNILKQGYLEKKRKDHSFFGSEWQKRWCVLNNTVFYYFGSEKDKQQKGSFYIGDYSVQMVNNLRKDSKKNACFEFTAPGRRAFQFTASSPQDAREWVDQINFVLRAPQDPARDVFNSHLWESSDQIPGEVGDIESKWTMFSASIVAVRSAGMDTNSKDILSS</sequence>
<dbReference type="PANTHER" id="PTHR15129">
    <property type="entry name" value="SRC-ASSOCIATED ADAPTOR PROTEIN"/>
    <property type="match status" value="1"/>
</dbReference>
<dbReference type="SMART" id="SM00233">
    <property type="entry name" value="PH"/>
    <property type="match status" value="1"/>
</dbReference>
<evidence type="ECO:0000256" key="7">
    <source>
        <dbReference type="ARBA" id="ARBA00023136"/>
    </source>
</evidence>
<evidence type="ECO:0000256" key="6">
    <source>
        <dbReference type="ARBA" id="ARBA00022553"/>
    </source>
</evidence>
<keyword evidence="6" id="KW-0597">Phosphoprotein</keyword>
<dbReference type="GO" id="GO:0016301">
    <property type="term" value="F:kinase activity"/>
    <property type="evidence" value="ECO:0007669"/>
    <property type="project" value="UniProtKB-KW"/>
</dbReference>
<evidence type="ECO:0000313" key="12">
    <source>
        <dbReference type="Proteomes" id="UP001482620"/>
    </source>
</evidence>
<evidence type="ECO:0000256" key="4">
    <source>
        <dbReference type="ARBA" id="ARBA00022475"/>
    </source>
</evidence>
<dbReference type="PANTHER" id="PTHR15129:SF1">
    <property type="entry name" value="SRC KINASE-ASSOCIATED PHOSPHOPROTEIN 1"/>
    <property type="match status" value="1"/>
</dbReference>
<protein>
    <submittedName>
        <fullName evidence="11">Src kinase-associated phosphoprotein 1</fullName>
    </submittedName>
</protein>
<keyword evidence="12" id="KW-1185">Reference proteome</keyword>
<comment type="subcellular location">
    <subcellularLocation>
        <location evidence="2">Cell membrane</location>
    </subcellularLocation>
    <subcellularLocation>
        <location evidence="3">Cytoplasm</location>
    </subcellularLocation>
    <subcellularLocation>
        <location evidence="1">Nucleus</location>
    </subcellularLocation>
</comment>